<sequence length="77" mass="8948">MLKKILIGFVQFYQKFISPMFPPSCRYTPTCSSYMIQSIERFGAIKGTGMGIWRILRCHPFVKGGYDPVPEKKNHHH</sequence>
<gene>
    <name evidence="2" type="ORF">CKN69_02230</name>
</gene>
<comment type="function">
    <text evidence="1">Could be involved in insertion of integral membrane proteins into the membrane.</text>
</comment>
<dbReference type="RefSeq" id="WP_074402435.1">
    <property type="nucleotide sequence ID" value="NZ_CBCPJQ010000003.1"/>
</dbReference>
<evidence type="ECO:0000313" key="3">
    <source>
        <dbReference type="Proteomes" id="UP000297938"/>
    </source>
</evidence>
<keyword evidence="1" id="KW-1003">Cell membrane</keyword>
<comment type="similarity">
    <text evidence="1">Belongs to the UPF0161 family.</text>
</comment>
<proteinExistence type="inferred from homology"/>
<dbReference type="HAMAP" id="MF_00386">
    <property type="entry name" value="UPF0161_YidD"/>
    <property type="match status" value="1"/>
</dbReference>
<evidence type="ECO:0000256" key="1">
    <source>
        <dbReference type="HAMAP-Rule" id="MF_00386"/>
    </source>
</evidence>
<keyword evidence="1" id="KW-0472">Membrane</keyword>
<comment type="caution">
    <text evidence="2">The sequence shown here is derived from an EMBL/GenBank/DDBJ whole genome shotgun (WGS) entry which is preliminary data.</text>
</comment>
<dbReference type="InterPro" id="IPR002696">
    <property type="entry name" value="Membr_insert_effic_factor_YidD"/>
</dbReference>
<dbReference type="SMART" id="SM01234">
    <property type="entry name" value="Haemolytic"/>
    <property type="match status" value="1"/>
</dbReference>
<dbReference type="PANTHER" id="PTHR33383">
    <property type="entry name" value="MEMBRANE PROTEIN INSERTION EFFICIENCY FACTOR-RELATED"/>
    <property type="match status" value="1"/>
</dbReference>
<reference evidence="2 3" key="1">
    <citation type="journal article" date="2018" name="Int. J. Food Microbiol.">
        <title>Growth of Carnobacterium spp. isolated from chilled vacuum-packaged meat under relevant acidic conditions.</title>
        <authorList>
            <person name="Zhang P."/>
            <person name="Badoni M."/>
            <person name="Ganzle M."/>
            <person name="Yang X."/>
        </authorList>
    </citation>
    <scope>NUCLEOTIDE SEQUENCE [LARGE SCALE GENOMIC DNA]</scope>
    <source>
        <strain evidence="2 3">B2</strain>
    </source>
</reference>
<comment type="subcellular location">
    <subcellularLocation>
        <location evidence="1">Cell membrane</location>
        <topology evidence="1">Peripheral membrane protein</topology>
        <orientation evidence="1">Cytoplasmic side</orientation>
    </subcellularLocation>
</comment>
<dbReference type="Pfam" id="PF01809">
    <property type="entry name" value="YidD"/>
    <property type="match status" value="1"/>
</dbReference>
<dbReference type="NCBIfam" id="TIGR00278">
    <property type="entry name" value="membrane protein insertion efficiency factor YidD"/>
    <property type="match status" value="1"/>
</dbReference>
<accession>A0A2R8A1Z6</accession>
<dbReference type="PANTHER" id="PTHR33383:SF1">
    <property type="entry name" value="MEMBRANE PROTEIN INSERTION EFFICIENCY FACTOR-RELATED"/>
    <property type="match status" value="1"/>
</dbReference>
<organism evidence="2 3">
    <name type="scientific">Carnobacterium divergens</name>
    <name type="common">Lactobacillus divergens</name>
    <dbReference type="NCBI Taxonomy" id="2748"/>
    <lineage>
        <taxon>Bacteria</taxon>
        <taxon>Bacillati</taxon>
        <taxon>Bacillota</taxon>
        <taxon>Bacilli</taxon>
        <taxon>Lactobacillales</taxon>
        <taxon>Carnobacteriaceae</taxon>
        <taxon>Carnobacterium</taxon>
    </lineage>
</organism>
<dbReference type="EMBL" id="NRPP01000005">
    <property type="protein sequence ID" value="TFJ29014.1"/>
    <property type="molecule type" value="Genomic_DNA"/>
</dbReference>
<dbReference type="GO" id="GO:0005886">
    <property type="term" value="C:plasma membrane"/>
    <property type="evidence" value="ECO:0007669"/>
    <property type="project" value="UniProtKB-SubCell"/>
</dbReference>
<dbReference type="Proteomes" id="UP000297938">
    <property type="component" value="Unassembled WGS sequence"/>
</dbReference>
<name>A0A2R8A1Z6_CARDV</name>
<evidence type="ECO:0000313" key="2">
    <source>
        <dbReference type="EMBL" id="TFJ29014.1"/>
    </source>
</evidence>
<protein>
    <recommendedName>
        <fullName evidence="1">Putative membrane protein insertion efficiency factor</fullName>
    </recommendedName>
</protein>
<dbReference type="STRING" id="2748.CDIV41_290002"/>
<dbReference type="AlphaFoldDB" id="A0A2R8A1Z6"/>